<evidence type="ECO:0000313" key="2">
    <source>
        <dbReference type="EMBL" id="EKE76656.1"/>
    </source>
</evidence>
<proteinExistence type="predicted"/>
<reference evidence="2 3" key="1">
    <citation type="journal article" date="2012" name="J. Bacteriol.">
        <title>Genome Sequence of Gallaecimonas xiamenensis Type Strain 3-C-1.</title>
        <authorList>
            <person name="Lai Q."/>
            <person name="Wang L."/>
            <person name="Wang W."/>
            <person name="Shao Z."/>
        </authorList>
    </citation>
    <scope>NUCLEOTIDE SEQUENCE [LARGE SCALE GENOMIC DNA]</scope>
    <source>
        <strain evidence="2 3">3-C-1</strain>
    </source>
</reference>
<dbReference type="eggNOG" id="COG4648">
    <property type="taxonomic scope" value="Bacteria"/>
</dbReference>
<keyword evidence="1" id="KW-0472">Membrane</keyword>
<evidence type="ECO:0008006" key="4">
    <source>
        <dbReference type="Google" id="ProtNLM"/>
    </source>
</evidence>
<protein>
    <recommendedName>
        <fullName evidence="4">DNA gyrase subunit B</fullName>
    </recommendedName>
</protein>
<feature type="transmembrane region" description="Helical" evidence="1">
    <location>
        <begin position="75"/>
        <end position="96"/>
    </location>
</feature>
<dbReference type="OrthoDB" id="8537043at2"/>
<feature type="transmembrane region" description="Helical" evidence="1">
    <location>
        <begin position="49"/>
        <end position="69"/>
    </location>
</feature>
<accession>K2J184</accession>
<keyword evidence="1" id="KW-1133">Transmembrane helix</keyword>
<feature type="transmembrane region" description="Helical" evidence="1">
    <location>
        <begin position="145"/>
        <end position="166"/>
    </location>
</feature>
<dbReference type="Proteomes" id="UP000006755">
    <property type="component" value="Unassembled WGS sequence"/>
</dbReference>
<dbReference type="EMBL" id="AMRI01000004">
    <property type="protein sequence ID" value="EKE76656.1"/>
    <property type="molecule type" value="Genomic_DNA"/>
</dbReference>
<keyword evidence="3" id="KW-1185">Reference proteome</keyword>
<feature type="transmembrane region" description="Helical" evidence="1">
    <location>
        <begin position="6"/>
        <end position="37"/>
    </location>
</feature>
<comment type="caution">
    <text evidence="2">The sequence shown here is derived from an EMBL/GenBank/DDBJ whole genome shotgun (WGS) entry which is preliminary data.</text>
</comment>
<dbReference type="PATRIC" id="fig|745411.4.peg.719"/>
<feature type="transmembrane region" description="Helical" evidence="1">
    <location>
        <begin position="117"/>
        <end position="139"/>
    </location>
</feature>
<sequence>MKPGALLWLLYPLAVVLGLKWLSPLTLALVLLALLALRWRRAQGVEKAWLPLAALALGFSAVSGSALGLKLYPVMVNLGLLGAFSWSLFHGMPVIERLARLREPDLPPSGVAYTRKVTWLWCGFFLVNGTVALGTALWASDAVWTLYNGALSYVLIGLLLAGEWCYRQWILHKAH</sequence>
<dbReference type="RefSeq" id="WP_008482988.1">
    <property type="nucleotide sequence ID" value="NZ_AMRI01000004.1"/>
</dbReference>
<keyword evidence="1" id="KW-0812">Transmembrane</keyword>
<evidence type="ECO:0000313" key="3">
    <source>
        <dbReference type="Proteomes" id="UP000006755"/>
    </source>
</evidence>
<evidence type="ECO:0000256" key="1">
    <source>
        <dbReference type="SAM" id="Phobius"/>
    </source>
</evidence>
<organism evidence="2 3">
    <name type="scientific">Gallaecimonas xiamenensis 3-C-1</name>
    <dbReference type="NCBI Taxonomy" id="745411"/>
    <lineage>
        <taxon>Bacteria</taxon>
        <taxon>Pseudomonadati</taxon>
        <taxon>Pseudomonadota</taxon>
        <taxon>Gammaproteobacteria</taxon>
        <taxon>Enterobacterales</taxon>
        <taxon>Gallaecimonadaceae</taxon>
        <taxon>Gallaecimonas</taxon>
    </lineage>
</organism>
<name>K2J184_9GAMM</name>
<gene>
    <name evidence="2" type="ORF">B3C1_03645</name>
</gene>
<dbReference type="STRING" id="745411.B3C1_03645"/>
<dbReference type="AlphaFoldDB" id="K2J184"/>